<accession>A0ABW5NDI6</accession>
<evidence type="ECO:0000256" key="4">
    <source>
        <dbReference type="ARBA" id="ARBA00023027"/>
    </source>
</evidence>
<proteinExistence type="inferred from homology"/>
<keyword evidence="4" id="KW-0520">NAD</keyword>
<name>A0ABW5NDI6_9FLAO</name>
<protein>
    <submittedName>
        <fullName evidence="6">NAD-binding protein</fullName>
    </submittedName>
</protein>
<dbReference type="InterPro" id="IPR015878">
    <property type="entry name" value="Ado_hCys_hydrolase_NAD-bd"/>
</dbReference>
<comment type="cofactor">
    <cofactor evidence="1">
        <name>NAD(+)</name>
        <dbReference type="ChEBI" id="CHEBI:57540"/>
    </cofactor>
</comment>
<evidence type="ECO:0000313" key="6">
    <source>
        <dbReference type="EMBL" id="MFD2593089.1"/>
    </source>
</evidence>
<keyword evidence="7" id="KW-1185">Reference proteome</keyword>
<keyword evidence="3" id="KW-0554">One-carbon metabolism</keyword>
<dbReference type="PANTHER" id="PTHR23420">
    <property type="entry name" value="ADENOSYLHOMOCYSTEINASE"/>
    <property type="match status" value="1"/>
</dbReference>
<dbReference type="EMBL" id="JBHULX010000039">
    <property type="protein sequence ID" value="MFD2593089.1"/>
    <property type="molecule type" value="Genomic_DNA"/>
</dbReference>
<dbReference type="InterPro" id="IPR036291">
    <property type="entry name" value="NAD(P)-bd_dom_sf"/>
</dbReference>
<comment type="similarity">
    <text evidence="2">Belongs to the adenosylhomocysteinase family.</text>
</comment>
<dbReference type="InterPro" id="IPR042172">
    <property type="entry name" value="Adenosylhomocyst_ase-like_sf"/>
</dbReference>
<sequence>MKTLFQFIDSIKKEYPDSELPFLKRQLKRVQSSKPYQGIRILHNIPFTKETIVKLEVLYAGGADVTVISPSFMEVDPTLVASFIDAGGIWKDALTPNDSFDIHLDCAAELLTHKQPAIGTVEITGTGTNKYKATTTYPVISVDQSAIKMLEGVLGTGEAFIRAFKQLATEEIHNKHFMIFGYGKVGKGIAHYLKKETPHITIVENDPLKVAQAQQAGFNGLIARETTQVQAAADKMDAIVTATGVRNVISDTYDSTFFASKYLANMGGEDEFGTAFATEDVLCNKMPINFFIEKPTLMRYLDPVFYAHNSGVDLLLFANLKNGLHPFPAFIADEVVEEWKTLFKESIPS</sequence>
<dbReference type="Gene3D" id="3.40.50.1480">
    <property type="entry name" value="Adenosylhomocysteinase-like"/>
    <property type="match status" value="1"/>
</dbReference>
<dbReference type="RefSeq" id="WP_176029941.1">
    <property type="nucleotide sequence ID" value="NZ_JBHSJV010000001.1"/>
</dbReference>
<dbReference type="Gene3D" id="3.40.50.720">
    <property type="entry name" value="NAD(P)-binding Rossmann-like Domain"/>
    <property type="match status" value="1"/>
</dbReference>
<dbReference type="SMART" id="SM00997">
    <property type="entry name" value="AdoHcyase_NAD"/>
    <property type="match status" value="1"/>
</dbReference>
<evidence type="ECO:0000313" key="7">
    <source>
        <dbReference type="Proteomes" id="UP001597459"/>
    </source>
</evidence>
<evidence type="ECO:0000259" key="5">
    <source>
        <dbReference type="SMART" id="SM00997"/>
    </source>
</evidence>
<dbReference type="Proteomes" id="UP001597459">
    <property type="component" value="Unassembled WGS sequence"/>
</dbReference>
<organism evidence="6 7">
    <name type="scientific">Aquimarina hainanensis</name>
    <dbReference type="NCBI Taxonomy" id="1578017"/>
    <lineage>
        <taxon>Bacteria</taxon>
        <taxon>Pseudomonadati</taxon>
        <taxon>Bacteroidota</taxon>
        <taxon>Flavobacteriia</taxon>
        <taxon>Flavobacteriales</taxon>
        <taxon>Flavobacteriaceae</taxon>
        <taxon>Aquimarina</taxon>
    </lineage>
</organism>
<evidence type="ECO:0000256" key="2">
    <source>
        <dbReference type="ARBA" id="ARBA00007122"/>
    </source>
</evidence>
<comment type="caution">
    <text evidence="6">The sequence shown here is derived from an EMBL/GenBank/DDBJ whole genome shotgun (WGS) entry which is preliminary data.</text>
</comment>
<reference evidence="7" key="1">
    <citation type="journal article" date="2019" name="Int. J. Syst. Evol. Microbiol.">
        <title>The Global Catalogue of Microorganisms (GCM) 10K type strain sequencing project: providing services to taxonomists for standard genome sequencing and annotation.</title>
        <authorList>
            <consortium name="The Broad Institute Genomics Platform"/>
            <consortium name="The Broad Institute Genome Sequencing Center for Infectious Disease"/>
            <person name="Wu L."/>
            <person name="Ma J."/>
        </authorList>
    </citation>
    <scope>NUCLEOTIDE SEQUENCE [LARGE SCALE GENOMIC DNA]</scope>
    <source>
        <strain evidence="7">KCTC 42423</strain>
    </source>
</reference>
<feature type="domain" description="S-adenosyl-L-homocysteine hydrolase NAD binding" evidence="5">
    <location>
        <begin position="152"/>
        <end position="311"/>
    </location>
</feature>
<dbReference type="Pfam" id="PF00670">
    <property type="entry name" value="AdoHcyase_NAD"/>
    <property type="match status" value="1"/>
</dbReference>
<dbReference type="InterPro" id="IPR000043">
    <property type="entry name" value="Adenosylhomocysteinase-like"/>
</dbReference>
<evidence type="ECO:0000256" key="3">
    <source>
        <dbReference type="ARBA" id="ARBA00022563"/>
    </source>
</evidence>
<dbReference type="SUPFAM" id="SSF52283">
    <property type="entry name" value="Formate/glycerate dehydrogenase catalytic domain-like"/>
    <property type="match status" value="1"/>
</dbReference>
<dbReference type="PANTHER" id="PTHR23420:SF0">
    <property type="entry name" value="ADENOSYLHOMOCYSTEINASE"/>
    <property type="match status" value="1"/>
</dbReference>
<dbReference type="SUPFAM" id="SSF51735">
    <property type="entry name" value="NAD(P)-binding Rossmann-fold domains"/>
    <property type="match status" value="1"/>
</dbReference>
<gene>
    <name evidence="6" type="ORF">ACFSTE_19785</name>
</gene>
<evidence type="ECO:0000256" key="1">
    <source>
        <dbReference type="ARBA" id="ARBA00001911"/>
    </source>
</evidence>